<evidence type="ECO:0000256" key="2">
    <source>
        <dbReference type="ARBA" id="ARBA00022723"/>
    </source>
</evidence>
<comment type="cofactor">
    <cofactor evidence="7">
        <name>Zn(2+)</name>
        <dbReference type="ChEBI" id="CHEBI:29105"/>
    </cofactor>
    <text evidence="7">Binds 3 Zn(2+) ions.</text>
</comment>
<feature type="binding site" evidence="7">
    <location>
        <position position="259"/>
    </location>
    <ligand>
        <name>Zn(2+)</name>
        <dbReference type="ChEBI" id="CHEBI:29105"/>
        <label>2</label>
    </ligand>
</feature>
<feature type="binding site" evidence="7">
    <location>
        <position position="106"/>
    </location>
    <ligand>
        <name>Zn(2+)</name>
        <dbReference type="ChEBI" id="CHEBI:29105"/>
        <label>1</label>
    </ligand>
</feature>
<dbReference type="PROSITE" id="PS51432">
    <property type="entry name" value="AP_NUCLEASE_F2_4"/>
    <property type="match status" value="1"/>
</dbReference>
<feature type="binding site" evidence="7">
    <location>
        <position position="229"/>
    </location>
    <ligand>
        <name>Zn(2+)</name>
        <dbReference type="ChEBI" id="CHEBI:29105"/>
        <label>3</label>
    </ligand>
</feature>
<evidence type="ECO:0000256" key="1">
    <source>
        <dbReference type="ARBA" id="ARBA00005340"/>
    </source>
</evidence>
<feature type="binding site" evidence="7">
    <location>
        <position position="177"/>
    </location>
    <ligand>
        <name>Zn(2+)</name>
        <dbReference type="ChEBI" id="CHEBI:29105"/>
        <label>2</label>
    </ligand>
</feature>
<dbReference type="GO" id="GO:0006284">
    <property type="term" value="P:base-excision repair"/>
    <property type="evidence" value="ECO:0007669"/>
    <property type="project" value="TreeGrafter"/>
</dbReference>
<proteinExistence type="inferred from homology"/>
<dbReference type="STRING" id="1817822.A2826_00280"/>
<evidence type="ECO:0000256" key="7">
    <source>
        <dbReference type="HAMAP-Rule" id="MF_00152"/>
    </source>
</evidence>
<dbReference type="PANTHER" id="PTHR21445">
    <property type="entry name" value="ENDONUCLEASE IV ENDODEOXYRIBONUCLEASE IV"/>
    <property type="match status" value="1"/>
</dbReference>
<protein>
    <recommendedName>
        <fullName evidence="7">Probable endonuclease 4</fullName>
        <ecNumber evidence="7">3.1.21.2</ecNumber>
    </recommendedName>
    <alternativeName>
        <fullName evidence="7">Endodeoxyribonuclease IV</fullName>
    </alternativeName>
    <alternativeName>
        <fullName evidence="7">Endonuclease IV</fullName>
    </alternativeName>
</protein>
<comment type="function">
    <text evidence="7">Endonuclease IV plays a role in DNA repair. It cleaves phosphodiester bonds at apurinic or apyrimidinic (AP) sites, generating a 3'-hydroxyl group and a 5'-terminal sugar phosphate.</text>
</comment>
<dbReference type="HAMAP" id="MF_00152">
    <property type="entry name" value="Nfo"/>
    <property type="match status" value="1"/>
</dbReference>
<sequence>MKIGCHVSIAGGVDNAPARAASLGCEVFQIFSRSPRGGAAPKLDKETLQKFRMEMKNFKFTDCVIHTPYFVNFGSAKKNIFNGTIAIVREELERATLLGAQYVMTHLGSYKDLGREKGFSQFIAGLEKVMKDYQGSAELLLEISAGAGEQIGGTFDDLGKAIKHPKLKKYNIGVCFDTCHAFAAGYDLRTPEAVKSTLSEFDKKIGLGKLKVIHINDSKFGLGENRDRHEHIGKGKIGKAGLSAFINHPKIRKMNGYLETEHDAVKKDIEILKALRK</sequence>
<dbReference type="AlphaFoldDB" id="A0A1F5NTF0"/>
<dbReference type="EC" id="3.1.21.2" evidence="7"/>
<reference evidence="9 10" key="1">
    <citation type="journal article" date="2016" name="Nat. Commun.">
        <title>Thousands of microbial genomes shed light on interconnected biogeochemical processes in an aquifer system.</title>
        <authorList>
            <person name="Anantharaman K."/>
            <person name="Brown C.T."/>
            <person name="Hug L.A."/>
            <person name="Sharon I."/>
            <person name="Castelle C.J."/>
            <person name="Probst A.J."/>
            <person name="Thomas B.C."/>
            <person name="Singh A."/>
            <person name="Wilkins M.J."/>
            <person name="Karaoz U."/>
            <person name="Brodie E.L."/>
            <person name="Williams K.H."/>
            <person name="Hubbard S.S."/>
            <person name="Banfield J.F."/>
        </authorList>
    </citation>
    <scope>NUCLEOTIDE SEQUENCE [LARGE SCALE GENOMIC DNA]</scope>
</reference>
<dbReference type="InterPro" id="IPR018246">
    <property type="entry name" value="AP_endonuc_F2_Zn_BS"/>
</dbReference>
<comment type="caution">
    <text evidence="9">The sequence shown here is derived from an EMBL/GenBank/DDBJ whole genome shotgun (WGS) entry which is preliminary data.</text>
</comment>
<feature type="binding site" evidence="7">
    <location>
        <position position="142"/>
    </location>
    <ligand>
        <name>Zn(2+)</name>
        <dbReference type="ChEBI" id="CHEBI:29105"/>
        <label>1</label>
    </ligand>
</feature>
<evidence type="ECO:0000313" key="10">
    <source>
        <dbReference type="Proteomes" id="UP000177912"/>
    </source>
</evidence>
<feature type="domain" description="Xylose isomerase-like TIM barrel" evidence="8">
    <location>
        <begin position="18"/>
        <end position="274"/>
    </location>
</feature>
<dbReference type="GO" id="GO:0008270">
    <property type="term" value="F:zinc ion binding"/>
    <property type="evidence" value="ECO:0007669"/>
    <property type="project" value="UniProtKB-UniRule"/>
</dbReference>
<dbReference type="InterPro" id="IPR013022">
    <property type="entry name" value="Xyl_isomerase-like_TIM-brl"/>
</dbReference>
<dbReference type="FunFam" id="3.20.20.150:FF:000001">
    <property type="entry name" value="Probable endonuclease 4"/>
    <property type="match status" value="1"/>
</dbReference>
<keyword evidence="3 7" id="KW-0227">DNA damage</keyword>
<name>A0A1F5NTF0_9BACT</name>
<evidence type="ECO:0000256" key="4">
    <source>
        <dbReference type="ARBA" id="ARBA00022801"/>
    </source>
</evidence>
<dbReference type="InterPro" id="IPR001719">
    <property type="entry name" value="AP_endonuc_2"/>
</dbReference>
<gene>
    <name evidence="7" type="primary">nfo</name>
    <name evidence="9" type="ORF">A2826_00280</name>
</gene>
<feature type="binding site" evidence="7">
    <location>
        <position position="142"/>
    </location>
    <ligand>
        <name>Zn(2+)</name>
        <dbReference type="ChEBI" id="CHEBI:29105"/>
        <label>2</label>
    </ligand>
</feature>
<evidence type="ECO:0000313" key="9">
    <source>
        <dbReference type="EMBL" id="OGE80949.1"/>
    </source>
</evidence>
<accession>A0A1F5NTF0</accession>
<dbReference type="Pfam" id="PF01261">
    <property type="entry name" value="AP_endonuc_2"/>
    <property type="match status" value="1"/>
</dbReference>
<dbReference type="CDD" id="cd00019">
    <property type="entry name" value="AP2Ec"/>
    <property type="match status" value="1"/>
</dbReference>
<keyword evidence="7" id="KW-0255">Endonuclease</keyword>
<dbReference type="Proteomes" id="UP000177912">
    <property type="component" value="Unassembled WGS sequence"/>
</dbReference>
<dbReference type="Gene3D" id="3.20.20.150">
    <property type="entry name" value="Divalent-metal-dependent TIM barrel enzymes"/>
    <property type="match status" value="1"/>
</dbReference>
<dbReference type="GO" id="GO:0003906">
    <property type="term" value="F:DNA-(apurinic or apyrimidinic site) endonuclease activity"/>
    <property type="evidence" value="ECO:0007669"/>
    <property type="project" value="TreeGrafter"/>
</dbReference>
<organism evidence="9 10">
    <name type="scientific">Candidatus Doudnabacteria bacterium RIFCSPHIGHO2_01_FULL_43_23</name>
    <dbReference type="NCBI Taxonomy" id="1817822"/>
    <lineage>
        <taxon>Bacteria</taxon>
        <taxon>Candidatus Doudnaibacteriota</taxon>
    </lineage>
</organism>
<feature type="binding site" evidence="7">
    <location>
        <position position="66"/>
    </location>
    <ligand>
        <name>Zn(2+)</name>
        <dbReference type="ChEBI" id="CHEBI:29105"/>
        <label>1</label>
    </ligand>
</feature>
<dbReference type="EMBL" id="MFEI01000015">
    <property type="protein sequence ID" value="OGE80949.1"/>
    <property type="molecule type" value="Genomic_DNA"/>
</dbReference>
<keyword evidence="6 7" id="KW-0234">DNA repair</keyword>
<dbReference type="PROSITE" id="PS00730">
    <property type="entry name" value="AP_NUCLEASE_F2_2"/>
    <property type="match status" value="1"/>
</dbReference>
<evidence type="ECO:0000256" key="5">
    <source>
        <dbReference type="ARBA" id="ARBA00022833"/>
    </source>
</evidence>
<dbReference type="PANTHER" id="PTHR21445:SF0">
    <property type="entry name" value="APURINIC-APYRIMIDINIC ENDONUCLEASE"/>
    <property type="match status" value="1"/>
</dbReference>
<dbReference type="SUPFAM" id="SSF51658">
    <property type="entry name" value="Xylose isomerase-like"/>
    <property type="match status" value="1"/>
</dbReference>
<comment type="similarity">
    <text evidence="1 7">Belongs to the AP endonuclease 2 family.</text>
</comment>
<comment type="catalytic activity">
    <reaction evidence="7">
        <text>Endonucleolytic cleavage to 5'-phosphooligonucleotide end-products.</text>
        <dbReference type="EC" id="3.1.21.2"/>
    </reaction>
</comment>
<feature type="binding site" evidence="7">
    <location>
        <position position="214"/>
    </location>
    <ligand>
        <name>Zn(2+)</name>
        <dbReference type="ChEBI" id="CHEBI:29105"/>
        <label>2</label>
    </ligand>
</feature>
<dbReference type="SMART" id="SM00518">
    <property type="entry name" value="AP2Ec"/>
    <property type="match status" value="1"/>
</dbReference>
<feature type="binding site" evidence="7">
    <location>
        <position position="180"/>
    </location>
    <ligand>
        <name>Zn(2+)</name>
        <dbReference type="ChEBI" id="CHEBI:29105"/>
        <label>3</label>
    </ligand>
</feature>
<keyword evidence="4 7" id="KW-0378">Hydrolase</keyword>
<dbReference type="GO" id="GO:0008081">
    <property type="term" value="F:phosphoric diester hydrolase activity"/>
    <property type="evidence" value="ECO:0007669"/>
    <property type="project" value="TreeGrafter"/>
</dbReference>
<evidence type="ECO:0000256" key="3">
    <source>
        <dbReference type="ARBA" id="ARBA00022763"/>
    </source>
</evidence>
<keyword evidence="5 7" id="KW-0862">Zinc</keyword>
<feature type="binding site" evidence="7">
    <location>
        <position position="227"/>
    </location>
    <ligand>
        <name>Zn(2+)</name>
        <dbReference type="ChEBI" id="CHEBI:29105"/>
        <label>3</label>
    </ligand>
</feature>
<dbReference type="PROSITE" id="PS00731">
    <property type="entry name" value="AP_NUCLEASE_F2_3"/>
    <property type="match status" value="1"/>
</dbReference>
<evidence type="ECO:0000256" key="6">
    <source>
        <dbReference type="ARBA" id="ARBA00023204"/>
    </source>
</evidence>
<keyword evidence="7" id="KW-0540">Nuclease</keyword>
<keyword evidence="2 7" id="KW-0479">Metal-binding</keyword>
<dbReference type="GO" id="GO:0008833">
    <property type="term" value="F:deoxyribonuclease IV (phage-T4-induced) activity"/>
    <property type="evidence" value="ECO:0007669"/>
    <property type="project" value="UniProtKB-UniRule"/>
</dbReference>
<evidence type="ECO:0000259" key="8">
    <source>
        <dbReference type="Pfam" id="PF01261"/>
    </source>
</evidence>
<dbReference type="GO" id="GO:0003677">
    <property type="term" value="F:DNA binding"/>
    <property type="evidence" value="ECO:0007669"/>
    <property type="project" value="InterPro"/>
</dbReference>
<dbReference type="NCBIfam" id="TIGR00587">
    <property type="entry name" value="nfo"/>
    <property type="match status" value="1"/>
</dbReference>
<dbReference type="InterPro" id="IPR036237">
    <property type="entry name" value="Xyl_isomerase-like_sf"/>
</dbReference>